<name>F9ZWJ0_METMM</name>
<dbReference type="InterPro" id="IPR011747">
    <property type="entry name" value="CHP02241"/>
</dbReference>
<dbReference type="NCBIfam" id="TIGR02241">
    <property type="entry name" value="conserved hypothetical phage tail region protein"/>
    <property type="match status" value="1"/>
</dbReference>
<evidence type="ECO:0000313" key="2">
    <source>
        <dbReference type="Proteomes" id="UP000008888"/>
    </source>
</evidence>
<dbReference type="Pfam" id="PF06841">
    <property type="entry name" value="Phage_T4_gp19"/>
    <property type="match status" value="1"/>
</dbReference>
<organism evidence="1 2">
    <name type="scientific">Methylomonas methanica (strain DSM 25384 / MC09)</name>
    <dbReference type="NCBI Taxonomy" id="857087"/>
    <lineage>
        <taxon>Bacteria</taxon>
        <taxon>Pseudomonadati</taxon>
        <taxon>Pseudomonadota</taxon>
        <taxon>Gammaproteobacteria</taxon>
        <taxon>Methylococcales</taxon>
        <taxon>Methylococcaceae</taxon>
        <taxon>Methylomonas</taxon>
    </lineage>
</organism>
<protein>
    <recommendedName>
        <fullName evidence="3">Phage tail protein</fullName>
    </recommendedName>
</protein>
<dbReference type="Proteomes" id="UP000008888">
    <property type="component" value="Chromosome"/>
</dbReference>
<accession>F9ZWJ0</accession>
<dbReference type="GO" id="GO:0005198">
    <property type="term" value="F:structural molecule activity"/>
    <property type="evidence" value="ECO:0007669"/>
    <property type="project" value="InterPro"/>
</dbReference>
<dbReference type="InterPro" id="IPR010667">
    <property type="entry name" value="Phage_T4_Gp19"/>
</dbReference>
<dbReference type="PANTHER" id="PTHR38009">
    <property type="entry name" value="CONSERVED HYPOTHETICAL PHAGE TAIL PROTEIN"/>
    <property type="match status" value="1"/>
</dbReference>
<reference key="2">
    <citation type="submission" date="2011-05" db="EMBL/GenBank/DDBJ databases">
        <title>Complete genome sequence of the aerobic marine methanotroph Methylomonas methanica MC09.</title>
        <authorList>
            <person name="Boden R."/>
            <person name="Cunliffe M."/>
            <person name="Scanlan J."/>
            <person name="Moussard H."/>
            <person name="Kits K.D."/>
            <person name="Klotz M."/>
            <person name="Jetten M."/>
            <person name="Vuilleumier S."/>
            <person name="Han J."/>
            <person name="Peters L."/>
            <person name="Mikhailova N."/>
            <person name="Teshima H."/>
            <person name="Tapia R."/>
            <person name="Kyrpides N."/>
            <person name="Ivanova N."/>
            <person name="Pagani I."/>
            <person name="Cheng J.-F."/>
            <person name="Goodwin L."/>
            <person name="Han C."/>
            <person name="Hauser L."/>
            <person name="Land M."/>
            <person name="Lapidus A."/>
            <person name="Lucas S."/>
            <person name="Pitluck S."/>
            <person name="Woyke T."/>
            <person name="Stein L.Y."/>
            <person name="Murrell C."/>
        </authorList>
    </citation>
    <scope>NUCLEOTIDE SEQUENCE</scope>
    <source>
        <strain>MC09</strain>
    </source>
</reference>
<evidence type="ECO:0000313" key="1">
    <source>
        <dbReference type="EMBL" id="AEG00837.1"/>
    </source>
</evidence>
<proteinExistence type="predicted"/>
<dbReference type="KEGG" id="mmt:Metme_2439"/>
<reference evidence="2" key="3">
    <citation type="submission" date="2011-05" db="EMBL/GenBank/DDBJ databases">
        <title>Complete sequence of Methylomonas methanica MC09.</title>
        <authorList>
            <consortium name="US DOE Joint Genome Institute"/>
            <person name="Lucas S."/>
            <person name="Han J."/>
            <person name="Lapidus A."/>
            <person name="Cheng J.-F."/>
            <person name="Goodwin L."/>
            <person name="Pitluck S."/>
            <person name="Peters L."/>
            <person name="Mikhailova N."/>
            <person name="Teshima H."/>
            <person name="Han C."/>
            <person name="Tapia R."/>
            <person name="Land M."/>
            <person name="Hauser L."/>
            <person name="Kyrpides N."/>
            <person name="Ivanova N."/>
            <person name="Pagani I."/>
            <person name="Stein L."/>
            <person name="Woyke T."/>
        </authorList>
    </citation>
    <scope>NUCLEOTIDE SEQUENCE [LARGE SCALE GENOMIC DNA]</scope>
    <source>
        <strain evidence="2">MC09</strain>
    </source>
</reference>
<dbReference type="OrthoDB" id="9799891at2"/>
<reference evidence="1 2" key="1">
    <citation type="journal article" date="2011" name="J. Bacteriol.">
        <title>Complete Genome Sequence of the Aerobic Marine Methanotroph Methylomonas methanica MC09.</title>
        <authorList>
            <person name="Boden R."/>
            <person name="Cunliffe M."/>
            <person name="Scanlan J."/>
            <person name="Moussard H."/>
            <person name="Kits K.D."/>
            <person name="Klotz M.G."/>
            <person name="Jetten M.S."/>
            <person name="Vuilleumier S."/>
            <person name="Han J."/>
            <person name="Peters L."/>
            <person name="Mikhailova N."/>
            <person name="Teshima H."/>
            <person name="Tapia R."/>
            <person name="Kyrpides N."/>
            <person name="Ivanova N."/>
            <person name="Pagani I."/>
            <person name="Cheng J.F."/>
            <person name="Goodwin L."/>
            <person name="Han C."/>
            <person name="Hauser L."/>
            <person name="Land M.L."/>
            <person name="Lapidus A."/>
            <person name="Lucas S."/>
            <person name="Pitluck S."/>
            <person name="Woyke T."/>
            <person name="Stein L."/>
            <person name="Murrell J.C."/>
        </authorList>
    </citation>
    <scope>NUCLEOTIDE SEQUENCE [LARGE SCALE GENOMIC DNA]</scope>
    <source>
        <strain evidence="1 2">MC09</strain>
    </source>
</reference>
<keyword evidence="2" id="KW-1185">Reference proteome</keyword>
<dbReference type="RefSeq" id="WP_013819077.1">
    <property type="nucleotide sequence ID" value="NC_015572.1"/>
</dbReference>
<dbReference type="STRING" id="857087.Metme_2439"/>
<gene>
    <name evidence="1" type="ordered locus">Metme_2439</name>
</gene>
<dbReference type="AlphaFoldDB" id="F9ZWJ0"/>
<evidence type="ECO:0008006" key="3">
    <source>
        <dbReference type="Google" id="ProtNLM"/>
    </source>
</evidence>
<dbReference type="EMBL" id="CP002738">
    <property type="protein sequence ID" value="AEG00837.1"/>
    <property type="molecule type" value="Genomic_DNA"/>
</dbReference>
<dbReference type="HOGENOM" id="CLU_101335_3_0_6"/>
<sequence>MAVFRETPYSAFNYVVELEPGQGDQVDAGFSDVSGLNAEVTIAEYRNGNSKVNHVTKIPGIHKAGDVTLKRGIIGAQNLWDWLDEVRQGKLSGKRNVSIKLLNEDRSDTVVTWRLKNAMPIKWTGPTLTGKGGGDVAIEELVLSVETVDQE</sequence>
<dbReference type="PANTHER" id="PTHR38009:SF1">
    <property type="entry name" value="CONSERVED HYPOTHETICAL PHAGE TAIL PROTEIN"/>
    <property type="match status" value="1"/>
</dbReference>
<dbReference type="eggNOG" id="ENOG503283Q">
    <property type="taxonomic scope" value="Bacteria"/>
</dbReference>